<reference evidence="1" key="1">
    <citation type="submission" date="2018-02" db="EMBL/GenBank/DDBJ databases">
        <title>Rhizophora mucronata_Transcriptome.</title>
        <authorList>
            <person name="Meera S.P."/>
            <person name="Sreeshan A."/>
            <person name="Augustine A."/>
        </authorList>
    </citation>
    <scope>NUCLEOTIDE SEQUENCE</scope>
    <source>
        <tissue evidence="1">Leaf</tissue>
    </source>
</reference>
<accession>A0A2P2LI02</accession>
<evidence type="ECO:0000313" key="1">
    <source>
        <dbReference type="EMBL" id="MBX17602.1"/>
    </source>
</evidence>
<organism evidence="1">
    <name type="scientific">Rhizophora mucronata</name>
    <name type="common">Asiatic mangrove</name>
    <dbReference type="NCBI Taxonomy" id="61149"/>
    <lineage>
        <taxon>Eukaryota</taxon>
        <taxon>Viridiplantae</taxon>
        <taxon>Streptophyta</taxon>
        <taxon>Embryophyta</taxon>
        <taxon>Tracheophyta</taxon>
        <taxon>Spermatophyta</taxon>
        <taxon>Magnoliopsida</taxon>
        <taxon>eudicotyledons</taxon>
        <taxon>Gunneridae</taxon>
        <taxon>Pentapetalae</taxon>
        <taxon>rosids</taxon>
        <taxon>fabids</taxon>
        <taxon>Malpighiales</taxon>
        <taxon>Rhizophoraceae</taxon>
        <taxon>Rhizophora</taxon>
    </lineage>
</organism>
<dbReference type="AlphaFoldDB" id="A0A2P2LI02"/>
<protein>
    <submittedName>
        <fullName evidence="1">Uncharacterized protein MANES_09G142300</fullName>
    </submittedName>
</protein>
<proteinExistence type="predicted"/>
<sequence>MFPSHPPALREGEQCLILCGDSGLNQLFCEFVTSTSPQDELIQFQLKPFKSSCLQPEAASISLWELRSSFVAKQGNLYPGFTFSFSSLSESGLLLASSGKLTSSFIPRSLPSGKPMLVLPCSSWSPTLMDKSLALVSAEKTLLSVFFPIEERNIFSSLEASPHFSWVFCSMCSSAISFVSKRALPL</sequence>
<name>A0A2P2LI02_RHIMU</name>
<dbReference type="EMBL" id="GGEC01037118">
    <property type="protein sequence ID" value="MBX17602.1"/>
    <property type="molecule type" value="Transcribed_RNA"/>
</dbReference>